<dbReference type="AlphaFoldDB" id="A0A1Q9D6D9"/>
<reference evidence="3 4" key="1">
    <citation type="submission" date="2016-02" db="EMBL/GenBank/DDBJ databases">
        <title>Genome analysis of coral dinoflagellate symbionts highlights evolutionary adaptations to a symbiotic lifestyle.</title>
        <authorList>
            <person name="Aranda M."/>
            <person name="Li Y."/>
            <person name="Liew Y.J."/>
            <person name="Baumgarten S."/>
            <person name="Simakov O."/>
            <person name="Wilson M."/>
            <person name="Piel J."/>
            <person name="Ashoor H."/>
            <person name="Bougouffa S."/>
            <person name="Bajic V.B."/>
            <person name="Ryu T."/>
            <person name="Ravasi T."/>
            <person name="Bayer T."/>
            <person name="Micklem G."/>
            <person name="Kim H."/>
            <person name="Bhak J."/>
            <person name="Lajeunesse T.C."/>
            <person name="Voolstra C.R."/>
        </authorList>
    </citation>
    <scope>NUCLEOTIDE SEQUENCE [LARGE SCALE GENOMIC DNA]</scope>
    <source>
        <strain evidence="3 4">CCMP2467</strain>
    </source>
</reference>
<feature type="region of interest" description="Disordered" evidence="1">
    <location>
        <begin position="15"/>
        <end position="40"/>
    </location>
</feature>
<accession>A0A1Q9D6D9</accession>
<comment type="caution">
    <text evidence="3">The sequence shown here is derived from an EMBL/GenBank/DDBJ whole genome shotgun (WGS) entry which is preliminary data.</text>
</comment>
<name>A0A1Q9D6D9_SYMMI</name>
<evidence type="ECO:0000256" key="1">
    <source>
        <dbReference type="SAM" id="MobiDB-lite"/>
    </source>
</evidence>
<feature type="compositionally biased region" description="Acidic residues" evidence="1">
    <location>
        <begin position="25"/>
        <end position="38"/>
    </location>
</feature>
<proteinExistence type="predicted"/>
<feature type="compositionally biased region" description="Gly residues" evidence="1">
    <location>
        <begin position="15"/>
        <end position="24"/>
    </location>
</feature>
<evidence type="ECO:0000256" key="2">
    <source>
        <dbReference type="SAM" id="SignalP"/>
    </source>
</evidence>
<keyword evidence="2" id="KW-0732">Signal</keyword>
<evidence type="ECO:0000313" key="4">
    <source>
        <dbReference type="Proteomes" id="UP000186817"/>
    </source>
</evidence>
<protein>
    <submittedName>
        <fullName evidence="3">Uncharacterized protein</fullName>
    </submittedName>
</protein>
<feature type="chain" id="PRO_5010294256" evidence="2">
    <location>
        <begin position="19"/>
        <end position="148"/>
    </location>
</feature>
<sequence length="148" mass="16606">MVMLFMMLTTIADQDGGGDGGSDAGGDDEGEIFGDAGDDCAGTSGSVGPACLWNRALHKSELEDKLAKDWCEELSDRDDAQPCDTLEDKHFDKHFELQLEDKHFDKHFELQLEDKHFDKHFELQLGHHHEGEAALMFSSIGFRRMNSF</sequence>
<organism evidence="3 4">
    <name type="scientific">Symbiodinium microadriaticum</name>
    <name type="common">Dinoflagellate</name>
    <name type="synonym">Zooxanthella microadriatica</name>
    <dbReference type="NCBI Taxonomy" id="2951"/>
    <lineage>
        <taxon>Eukaryota</taxon>
        <taxon>Sar</taxon>
        <taxon>Alveolata</taxon>
        <taxon>Dinophyceae</taxon>
        <taxon>Suessiales</taxon>
        <taxon>Symbiodiniaceae</taxon>
        <taxon>Symbiodinium</taxon>
    </lineage>
</organism>
<dbReference type="EMBL" id="LSRX01000696">
    <property type="protein sequence ID" value="OLP90755.1"/>
    <property type="molecule type" value="Genomic_DNA"/>
</dbReference>
<keyword evidence="4" id="KW-1185">Reference proteome</keyword>
<dbReference type="Proteomes" id="UP000186817">
    <property type="component" value="Unassembled WGS sequence"/>
</dbReference>
<evidence type="ECO:0000313" key="3">
    <source>
        <dbReference type="EMBL" id="OLP90755.1"/>
    </source>
</evidence>
<gene>
    <name evidence="3" type="ORF">AK812_SmicGene27633</name>
</gene>
<feature type="signal peptide" evidence="2">
    <location>
        <begin position="1"/>
        <end position="18"/>
    </location>
</feature>